<keyword evidence="5 7" id="KW-1133">Transmembrane helix</keyword>
<dbReference type="AlphaFoldDB" id="A0A1X7NPH3"/>
<feature type="transmembrane region" description="Helical" evidence="7">
    <location>
        <begin position="46"/>
        <end position="66"/>
    </location>
</feature>
<evidence type="ECO:0000256" key="2">
    <source>
        <dbReference type="ARBA" id="ARBA00006679"/>
    </source>
</evidence>
<dbReference type="GO" id="GO:0005886">
    <property type="term" value="C:plasma membrane"/>
    <property type="evidence" value="ECO:0007669"/>
    <property type="project" value="UniProtKB-SubCell"/>
</dbReference>
<reference evidence="9" key="1">
    <citation type="submission" date="2017-04" db="EMBL/GenBank/DDBJ databases">
        <authorList>
            <person name="Varghese N."/>
            <person name="Submissions S."/>
        </authorList>
    </citation>
    <scope>NUCLEOTIDE SEQUENCE [LARGE SCALE GENOMIC DNA]</scope>
    <source>
        <strain evidence="9">B5P</strain>
    </source>
</reference>
<evidence type="ECO:0000256" key="5">
    <source>
        <dbReference type="ARBA" id="ARBA00022989"/>
    </source>
</evidence>
<gene>
    <name evidence="8" type="ORF">SAMN02982922_2243</name>
</gene>
<keyword evidence="3" id="KW-1003">Cell membrane</keyword>
<evidence type="ECO:0000256" key="1">
    <source>
        <dbReference type="ARBA" id="ARBA00004651"/>
    </source>
</evidence>
<dbReference type="Pfam" id="PF07681">
    <property type="entry name" value="DoxX"/>
    <property type="match status" value="1"/>
</dbReference>
<dbReference type="EMBL" id="FXBL01000004">
    <property type="protein sequence ID" value="SMH39969.1"/>
    <property type="molecule type" value="Genomic_DNA"/>
</dbReference>
<keyword evidence="9" id="KW-1185">Reference proteome</keyword>
<proteinExistence type="inferred from homology"/>
<dbReference type="PANTHER" id="PTHR33452">
    <property type="entry name" value="OXIDOREDUCTASE CATD-RELATED"/>
    <property type="match status" value="1"/>
</dbReference>
<evidence type="ECO:0000256" key="6">
    <source>
        <dbReference type="ARBA" id="ARBA00023136"/>
    </source>
</evidence>
<protein>
    <submittedName>
        <fullName evidence="8">Putative oxidoreductase</fullName>
    </submittedName>
</protein>
<sequence>MNTNILLLVARILLAFMFIAAGLQKFGSIEGTAGYIASVNLPAPTLLAWLSAIFETLAGIAILVGFQTRIAAALLALFCAFTAFWFHSGAIAIPDFPEAANGMLSMMNQLIFMKNLTIAGGFLALIASGPGALSVDARLGKVA</sequence>
<keyword evidence="6 7" id="KW-0472">Membrane</keyword>
<name>A0A1X7NPH3_9HYPH</name>
<dbReference type="InterPro" id="IPR032808">
    <property type="entry name" value="DoxX"/>
</dbReference>
<accession>A0A1X7NPH3</accession>
<comment type="similarity">
    <text evidence="2">Belongs to the DoxX family.</text>
</comment>
<keyword evidence="4 7" id="KW-0812">Transmembrane</keyword>
<evidence type="ECO:0000256" key="3">
    <source>
        <dbReference type="ARBA" id="ARBA00022475"/>
    </source>
</evidence>
<evidence type="ECO:0000256" key="7">
    <source>
        <dbReference type="SAM" id="Phobius"/>
    </source>
</evidence>
<evidence type="ECO:0000256" key="4">
    <source>
        <dbReference type="ARBA" id="ARBA00022692"/>
    </source>
</evidence>
<feature type="transmembrane region" description="Helical" evidence="7">
    <location>
        <begin position="73"/>
        <end position="93"/>
    </location>
</feature>
<organism evidence="8 9">
    <name type="scientific">Mesorhizobium australicum</name>
    <dbReference type="NCBI Taxonomy" id="536018"/>
    <lineage>
        <taxon>Bacteria</taxon>
        <taxon>Pseudomonadati</taxon>
        <taxon>Pseudomonadota</taxon>
        <taxon>Alphaproteobacteria</taxon>
        <taxon>Hyphomicrobiales</taxon>
        <taxon>Phyllobacteriaceae</taxon>
        <taxon>Mesorhizobium</taxon>
    </lineage>
</organism>
<feature type="transmembrane region" description="Helical" evidence="7">
    <location>
        <begin position="113"/>
        <end position="135"/>
    </location>
</feature>
<dbReference type="Proteomes" id="UP000193083">
    <property type="component" value="Unassembled WGS sequence"/>
</dbReference>
<dbReference type="OrthoDB" id="9810206at2"/>
<evidence type="ECO:0000313" key="9">
    <source>
        <dbReference type="Proteomes" id="UP000193083"/>
    </source>
</evidence>
<dbReference type="PANTHER" id="PTHR33452:SF1">
    <property type="entry name" value="INNER MEMBRANE PROTEIN YPHA-RELATED"/>
    <property type="match status" value="1"/>
</dbReference>
<evidence type="ECO:0000313" key="8">
    <source>
        <dbReference type="EMBL" id="SMH39969.1"/>
    </source>
</evidence>
<dbReference type="InterPro" id="IPR051907">
    <property type="entry name" value="DoxX-like_oxidoreductase"/>
</dbReference>
<dbReference type="RefSeq" id="WP_085464244.1">
    <property type="nucleotide sequence ID" value="NZ_FXBL01000004.1"/>
</dbReference>
<comment type="subcellular location">
    <subcellularLocation>
        <location evidence="1">Cell membrane</location>
        <topology evidence="1">Multi-pass membrane protein</topology>
    </subcellularLocation>
</comment>